<comment type="caution">
    <text evidence="2">The sequence shown here is derived from an EMBL/GenBank/DDBJ whole genome shotgun (WGS) entry which is preliminary data.</text>
</comment>
<keyword evidence="1" id="KW-0472">Membrane</keyword>
<feature type="transmembrane region" description="Helical" evidence="1">
    <location>
        <begin position="161"/>
        <end position="185"/>
    </location>
</feature>
<feature type="transmembrane region" description="Helical" evidence="1">
    <location>
        <begin position="362"/>
        <end position="383"/>
    </location>
</feature>
<keyword evidence="1" id="KW-1133">Transmembrane helix</keyword>
<feature type="transmembrane region" description="Helical" evidence="1">
    <location>
        <begin position="335"/>
        <end position="356"/>
    </location>
</feature>
<feature type="transmembrane region" description="Helical" evidence="1">
    <location>
        <begin position="296"/>
        <end position="315"/>
    </location>
</feature>
<dbReference type="AlphaFoldDB" id="A0A8J8T1P5"/>
<proteinExistence type="predicted"/>
<feature type="transmembrane region" description="Helical" evidence="1">
    <location>
        <begin position="412"/>
        <end position="429"/>
    </location>
</feature>
<dbReference type="Proteomes" id="UP000785679">
    <property type="component" value="Unassembled WGS sequence"/>
</dbReference>
<sequence length="472" mass="53791">MGESLTTIAKTHIKYIGAFSIPFLQLIAILITNYLIGKHYQPEFLLDSTILQLVLFLIINLFNLVLLSQCGEIGISDLTMVGLFIHRQRLSGFLFLLIPLAFILFNINHFTWMLSILPINPQVVTMVPSPLLTVITLIIYHNLTIFRYSIPSASEELIHPLLLISITSTVLHPLIAYLFIGWGWIGANGPMLALLLTFFDELIAMIVYVKVKQDDFEEIYFLPNWDCFKGLWEQTKRAYVMGFVVVIQWSILQVLSHSKDQQIVGVIENIPSGTLINGTVISTQYQINGQQTQYDAAINFGFLTILTVSMALQVLTARSISEEKENFSRIRGYSFTLSAILPILITSLLALVFPLTPTLQHFQTLLCFISLSLAIISFALYPLLYLVNRLNLTAFFLLFFTDYISNSLATQIIQTLILALLLACLAYSIRESEHKALSEELKQRLRKEKRRCEQLYYGWVENNEIKQQLISF</sequence>
<reference evidence="2" key="1">
    <citation type="submission" date="2019-06" db="EMBL/GenBank/DDBJ databases">
        <authorList>
            <person name="Zheng W."/>
        </authorList>
    </citation>
    <scope>NUCLEOTIDE SEQUENCE</scope>
    <source>
        <strain evidence="2">QDHG01</strain>
    </source>
</reference>
<evidence type="ECO:0000313" key="3">
    <source>
        <dbReference type="Proteomes" id="UP000785679"/>
    </source>
</evidence>
<evidence type="ECO:0000313" key="2">
    <source>
        <dbReference type="EMBL" id="TNV78977.1"/>
    </source>
</evidence>
<name>A0A8J8T1P5_HALGN</name>
<feature type="transmembrane region" description="Helical" evidence="1">
    <location>
        <begin position="49"/>
        <end position="68"/>
    </location>
</feature>
<dbReference type="EMBL" id="RRYP01009569">
    <property type="protein sequence ID" value="TNV78977.1"/>
    <property type="molecule type" value="Genomic_DNA"/>
</dbReference>
<evidence type="ECO:0000256" key="1">
    <source>
        <dbReference type="SAM" id="Phobius"/>
    </source>
</evidence>
<protein>
    <submittedName>
        <fullName evidence="2">Uncharacterized protein</fullName>
    </submittedName>
</protein>
<feature type="transmembrane region" description="Helical" evidence="1">
    <location>
        <begin position="191"/>
        <end position="209"/>
    </location>
</feature>
<keyword evidence="3" id="KW-1185">Reference proteome</keyword>
<feature type="transmembrane region" description="Helical" evidence="1">
    <location>
        <begin position="89"/>
        <end position="107"/>
    </location>
</feature>
<keyword evidence="1" id="KW-0812">Transmembrane</keyword>
<feature type="transmembrane region" description="Helical" evidence="1">
    <location>
        <begin position="119"/>
        <end position="140"/>
    </location>
</feature>
<feature type="transmembrane region" description="Helical" evidence="1">
    <location>
        <begin position="12"/>
        <end position="37"/>
    </location>
</feature>
<gene>
    <name evidence="2" type="ORF">FGO68_gene15665</name>
</gene>
<organism evidence="2 3">
    <name type="scientific">Halteria grandinella</name>
    <dbReference type="NCBI Taxonomy" id="5974"/>
    <lineage>
        <taxon>Eukaryota</taxon>
        <taxon>Sar</taxon>
        <taxon>Alveolata</taxon>
        <taxon>Ciliophora</taxon>
        <taxon>Intramacronucleata</taxon>
        <taxon>Spirotrichea</taxon>
        <taxon>Stichotrichia</taxon>
        <taxon>Sporadotrichida</taxon>
        <taxon>Halteriidae</taxon>
        <taxon>Halteria</taxon>
    </lineage>
</organism>
<accession>A0A8J8T1P5</accession>